<feature type="transmembrane region" description="Helical" evidence="7">
    <location>
        <begin position="136"/>
        <end position="161"/>
    </location>
</feature>
<evidence type="ECO:0000313" key="12">
    <source>
        <dbReference type="EMBL" id="PJZ31042.1"/>
    </source>
</evidence>
<evidence type="ECO:0000256" key="7">
    <source>
        <dbReference type="SAM" id="Phobius"/>
    </source>
</evidence>
<protein>
    <submittedName>
        <fullName evidence="11">Mechanosensitive ion channel family protein</fullName>
    </submittedName>
</protein>
<evidence type="ECO:0000259" key="10">
    <source>
        <dbReference type="Pfam" id="PF21088"/>
    </source>
</evidence>
<feature type="transmembrane region" description="Helical" evidence="7">
    <location>
        <begin position="14"/>
        <end position="35"/>
    </location>
</feature>
<reference evidence="11 14" key="2">
    <citation type="submission" date="2018-11" db="EMBL/GenBank/DDBJ databases">
        <title>Complete genome sequence of Leptospira kmetyi isolate LS 001/16 from soil sample associated with a leptospirosis patient in Kelantan.</title>
        <authorList>
            <person name="Muhammad Yusoff F."/>
            <person name="Muhammad Yusoff S."/>
            <person name="Ahmad M.N."/>
            <person name="Yusof N.Y."/>
            <person name="Aziah I."/>
        </authorList>
    </citation>
    <scope>NUCLEOTIDE SEQUENCE [LARGE SCALE GENOMIC DNA]</scope>
    <source>
        <strain evidence="11 14">LS 001/16</strain>
    </source>
</reference>
<keyword evidence="3" id="KW-1003">Cell membrane</keyword>
<dbReference type="GO" id="GO:0008381">
    <property type="term" value="F:mechanosensitive monoatomic ion channel activity"/>
    <property type="evidence" value="ECO:0007669"/>
    <property type="project" value="UniProtKB-ARBA"/>
</dbReference>
<dbReference type="SUPFAM" id="SSF50182">
    <property type="entry name" value="Sm-like ribonucleoproteins"/>
    <property type="match status" value="1"/>
</dbReference>
<dbReference type="EMBL" id="NPDP01000006">
    <property type="protein sequence ID" value="PJZ31042.1"/>
    <property type="molecule type" value="Genomic_DNA"/>
</dbReference>
<dbReference type="InterPro" id="IPR006685">
    <property type="entry name" value="MscS_channel_2nd"/>
</dbReference>
<evidence type="ECO:0000256" key="1">
    <source>
        <dbReference type="ARBA" id="ARBA00004651"/>
    </source>
</evidence>
<comment type="subcellular location">
    <subcellularLocation>
        <location evidence="1">Cell membrane</location>
        <topology evidence="1">Multi-pass membrane protein</topology>
    </subcellularLocation>
</comment>
<gene>
    <name evidence="12" type="ORF">CH378_05090</name>
    <name evidence="11" type="ORF">EFP84_06940</name>
</gene>
<dbReference type="Gene3D" id="2.30.30.60">
    <property type="match status" value="1"/>
</dbReference>
<keyword evidence="5 7" id="KW-1133">Transmembrane helix</keyword>
<dbReference type="Pfam" id="PF00924">
    <property type="entry name" value="MS_channel_2nd"/>
    <property type="match status" value="1"/>
</dbReference>
<dbReference type="AlphaFoldDB" id="A0A2M9XN61"/>
<evidence type="ECO:0000313" key="14">
    <source>
        <dbReference type="Proteomes" id="UP000276407"/>
    </source>
</evidence>
<dbReference type="Proteomes" id="UP000231919">
    <property type="component" value="Unassembled WGS sequence"/>
</dbReference>
<keyword evidence="13" id="KW-1185">Reference proteome</keyword>
<evidence type="ECO:0000256" key="5">
    <source>
        <dbReference type="ARBA" id="ARBA00022989"/>
    </source>
</evidence>
<dbReference type="InterPro" id="IPR011066">
    <property type="entry name" value="MscS_channel_C_sf"/>
</dbReference>
<evidence type="ECO:0000256" key="2">
    <source>
        <dbReference type="ARBA" id="ARBA00008017"/>
    </source>
</evidence>
<evidence type="ECO:0000313" key="13">
    <source>
        <dbReference type="Proteomes" id="UP000231919"/>
    </source>
</evidence>
<feature type="transmembrane region" description="Helical" evidence="7">
    <location>
        <begin position="94"/>
        <end position="116"/>
    </location>
</feature>
<evidence type="ECO:0000259" key="8">
    <source>
        <dbReference type="Pfam" id="PF00924"/>
    </source>
</evidence>
<evidence type="ECO:0000313" key="11">
    <source>
        <dbReference type="EMBL" id="AYV55271.1"/>
    </source>
</evidence>
<dbReference type="PANTHER" id="PTHR30566">
    <property type="entry name" value="YNAI-RELATED MECHANOSENSITIVE ION CHANNEL"/>
    <property type="match status" value="1"/>
</dbReference>
<dbReference type="Pfam" id="PF21082">
    <property type="entry name" value="MS_channel_3rd"/>
    <property type="match status" value="1"/>
</dbReference>
<dbReference type="KEGG" id="lkm:EFP84_06940"/>
<feature type="domain" description="Mechanosensitive ion channel MscS" evidence="8">
    <location>
        <begin position="178"/>
        <end position="244"/>
    </location>
</feature>
<dbReference type="InterPro" id="IPR049142">
    <property type="entry name" value="MS_channel_1st"/>
</dbReference>
<dbReference type="InterPro" id="IPR010920">
    <property type="entry name" value="LSM_dom_sf"/>
</dbReference>
<dbReference type="Gene3D" id="1.10.287.1260">
    <property type="match status" value="1"/>
</dbReference>
<dbReference type="InterPro" id="IPR049278">
    <property type="entry name" value="MS_channel_C"/>
</dbReference>
<keyword evidence="4 7" id="KW-0812">Transmembrane</keyword>
<dbReference type="OrthoDB" id="9809206at2"/>
<dbReference type="InterPro" id="IPR011014">
    <property type="entry name" value="MscS_channel_TM-2"/>
</dbReference>
<sequence length="345" mass="38563">MDWNFPQIWFSKEFLTELGTATGIFLFVLFFGYVLGDRIVPRLSGVLFQNKIPSSHPLYKAGRRIIRLLFFLLASFLFLKFLKPISVSGEAFFLGFRILSIILLTFALVHLFSAVFETYSEKTDGLISSASIISNVIRITLFAIGVLLILQSLGISIAPILGALGVGGLAVALGLQPTLSNLFSGLSILLGKQLKKGDYVRLQGENLEGYVQDITWRSTTIRRFNNSTIVVPNSVMASSVFTNFDLPTKEFSIQIEVGVAYQSDLEKVESLSVEIGKEVLGKFYKTTSAPEVSFAYQKFGENSIDFKVVLPSLEFTDQFPIKHEFIKLLHSRFQTEGIELRLQKK</sequence>
<comment type="similarity">
    <text evidence="2">Belongs to the MscS (TC 1.A.23) family.</text>
</comment>
<dbReference type="Gene3D" id="3.30.70.100">
    <property type="match status" value="1"/>
</dbReference>
<dbReference type="InterPro" id="IPR023408">
    <property type="entry name" value="MscS_beta-dom_sf"/>
</dbReference>
<accession>A0A2M9XN61</accession>
<dbReference type="EMBL" id="CP033614">
    <property type="protein sequence ID" value="AYV55271.1"/>
    <property type="molecule type" value="Genomic_DNA"/>
</dbReference>
<dbReference type="Pfam" id="PF21088">
    <property type="entry name" value="MS_channel_1st"/>
    <property type="match status" value="1"/>
</dbReference>
<dbReference type="SUPFAM" id="SSF82861">
    <property type="entry name" value="Mechanosensitive channel protein MscS (YggB), transmembrane region"/>
    <property type="match status" value="1"/>
</dbReference>
<dbReference type="Proteomes" id="UP000276407">
    <property type="component" value="Chromosome 1"/>
</dbReference>
<organism evidence="11 14">
    <name type="scientific">Leptospira kmetyi</name>
    <dbReference type="NCBI Taxonomy" id="408139"/>
    <lineage>
        <taxon>Bacteria</taxon>
        <taxon>Pseudomonadati</taxon>
        <taxon>Spirochaetota</taxon>
        <taxon>Spirochaetia</taxon>
        <taxon>Leptospirales</taxon>
        <taxon>Leptospiraceae</taxon>
        <taxon>Leptospira</taxon>
    </lineage>
</organism>
<feature type="transmembrane region" description="Helical" evidence="7">
    <location>
        <begin position="65"/>
        <end position="82"/>
    </location>
</feature>
<dbReference type="GO" id="GO:0005886">
    <property type="term" value="C:plasma membrane"/>
    <property type="evidence" value="ECO:0007669"/>
    <property type="project" value="UniProtKB-SubCell"/>
</dbReference>
<dbReference type="RefSeq" id="WP_010573858.1">
    <property type="nucleotide sequence ID" value="NZ_CP033614.1"/>
</dbReference>
<evidence type="ECO:0000256" key="6">
    <source>
        <dbReference type="ARBA" id="ARBA00023136"/>
    </source>
</evidence>
<dbReference type="SUPFAM" id="SSF82689">
    <property type="entry name" value="Mechanosensitive channel protein MscS (YggB), C-terminal domain"/>
    <property type="match status" value="1"/>
</dbReference>
<dbReference type="PANTHER" id="PTHR30566:SF25">
    <property type="entry name" value="INNER MEMBRANE PROTEIN"/>
    <property type="match status" value="1"/>
</dbReference>
<name>A0A2M9XN61_9LEPT</name>
<feature type="domain" description="Mechanosensitive ion channel transmembrane helices 2/3" evidence="10">
    <location>
        <begin position="135"/>
        <end position="176"/>
    </location>
</feature>
<reference evidence="12 13" key="1">
    <citation type="submission" date="2017-07" db="EMBL/GenBank/DDBJ databases">
        <title>Leptospira spp. isolated from tropical soils.</title>
        <authorList>
            <person name="Thibeaux R."/>
            <person name="Iraola G."/>
            <person name="Ferres I."/>
            <person name="Bierque E."/>
            <person name="Girault D."/>
            <person name="Soupe-Gilbert M.-E."/>
            <person name="Picardeau M."/>
            <person name="Goarant C."/>
        </authorList>
    </citation>
    <scope>NUCLEOTIDE SEQUENCE [LARGE SCALE GENOMIC DNA]</scope>
    <source>
        <strain evidence="12 13">JW2-C-B1</strain>
    </source>
</reference>
<evidence type="ECO:0000256" key="4">
    <source>
        <dbReference type="ARBA" id="ARBA00022692"/>
    </source>
</evidence>
<evidence type="ECO:0000259" key="9">
    <source>
        <dbReference type="Pfam" id="PF21082"/>
    </source>
</evidence>
<evidence type="ECO:0000256" key="3">
    <source>
        <dbReference type="ARBA" id="ARBA00022475"/>
    </source>
</evidence>
<feature type="domain" description="Mechanosensitive ion channel MscS C-terminal" evidence="9">
    <location>
        <begin position="254"/>
        <end position="340"/>
    </location>
</feature>
<proteinExistence type="inferred from homology"/>
<keyword evidence="6 7" id="KW-0472">Membrane</keyword>